<dbReference type="PANTHER" id="PTHR43685">
    <property type="entry name" value="GLYCOSYLTRANSFERASE"/>
    <property type="match status" value="1"/>
</dbReference>
<evidence type="ECO:0000313" key="2">
    <source>
        <dbReference type="EMBL" id="MCW8107613.1"/>
    </source>
</evidence>
<feature type="domain" description="Glycosyltransferase 2-like" evidence="1">
    <location>
        <begin position="166"/>
        <end position="326"/>
    </location>
</feature>
<dbReference type="SUPFAM" id="SSF53448">
    <property type="entry name" value="Nucleotide-diphospho-sugar transferases"/>
    <property type="match status" value="1"/>
</dbReference>
<dbReference type="InterPro" id="IPR029044">
    <property type="entry name" value="Nucleotide-diphossugar_trans"/>
</dbReference>
<comment type="caution">
    <text evidence="2">The sequence shown here is derived from an EMBL/GenBank/DDBJ whole genome shotgun (WGS) entry which is preliminary data.</text>
</comment>
<evidence type="ECO:0000259" key="1">
    <source>
        <dbReference type="Pfam" id="PF00535"/>
    </source>
</evidence>
<organism evidence="2 3">
    <name type="scientific">Alteromonas aquimaris</name>
    <dbReference type="NCBI Taxonomy" id="2998417"/>
    <lineage>
        <taxon>Bacteria</taxon>
        <taxon>Pseudomonadati</taxon>
        <taxon>Pseudomonadota</taxon>
        <taxon>Gammaproteobacteria</taxon>
        <taxon>Alteromonadales</taxon>
        <taxon>Alteromonadaceae</taxon>
        <taxon>Alteromonas/Salinimonas group</taxon>
        <taxon>Alteromonas</taxon>
    </lineage>
</organism>
<dbReference type="InterPro" id="IPR050834">
    <property type="entry name" value="Glycosyltransf_2"/>
</dbReference>
<gene>
    <name evidence="2" type="ORF">OPS25_03720</name>
</gene>
<proteinExistence type="predicted"/>
<dbReference type="PANTHER" id="PTHR43685:SF2">
    <property type="entry name" value="GLYCOSYLTRANSFERASE 2-LIKE DOMAIN-CONTAINING PROTEIN"/>
    <property type="match status" value="1"/>
</dbReference>
<evidence type="ECO:0000313" key="3">
    <source>
        <dbReference type="Proteomes" id="UP001142810"/>
    </source>
</evidence>
<dbReference type="CDD" id="cd00761">
    <property type="entry name" value="Glyco_tranf_GTA_type"/>
    <property type="match status" value="1"/>
</dbReference>
<dbReference type="Gene3D" id="3.90.550.10">
    <property type="entry name" value="Spore Coat Polysaccharide Biosynthesis Protein SpsA, Chain A"/>
    <property type="match status" value="1"/>
</dbReference>
<dbReference type="RefSeq" id="WP_265616320.1">
    <property type="nucleotide sequence ID" value="NZ_JAPFRD010000005.1"/>
</dbReference>
<name>A0ABT3P4E0_9ALTE</name>
<dbReference type="Proteomes" id="UP001142810">
    <property type="component" value="Unassembled WGS sequence"/>
</dbReference>
<dbReference type="EMBL" id="JAPFRD010000005">
    <property type="protein sequence ID" value="MCW8107613.1"/>
    <property type="molecule type" value="Genomic_DNA"/>
</dbReference>
<dbReference type="InterPro" id="IPR001173">
    <property type="entry name" value="Glyco_trans_2-like"/>
</dbReference>
<dbReference type="Pfam" id="PF00535">
    <property type="entry name" value="Glycos_transf_2"/>
    <property type="match status" value="1"/>
</dbReference>
<reference evidence="2" key="1">
    <citation type="submission" date="2022-11" db="EMBL/GenBank/DDBJ databases">
        <title>Alteromonas sp. nov., isolated from sea water of the Qingdao.</title>
        <authorList>
            <person name="Wang Q."/>
        </authorList>
    </citation>
    <scope>NUCLEOTIDE SEQUENCE</scope>
    <source>
        <strain evidence="2">ASW11-7</strain>
    </source>
</reference>
<protein>
    <submittedName>
        <fullName evidence="2">Glycosyltransferase</fullName>
    </submittedName>
</protein>
<keyword evidence="3" id="KW-1185">Reference proteome</keyword>
<accession>A0ABT3P4E0</accession>
<sequence length="524" mass="59636">MMEYEQKRLMVCWENELEKALAYREELHLTHILIFDKNGNSSLANYDVPSLTLCNADLTRFSHREPVLKAHSNLMMWLYNEKSFSDVYCTRKNGLAYLLLKCKQVSSRLDDTHLHLWGEPSAQQRLEEYNTYASRDELLQLFLERNQELVSADVACDEQNTEQKVSLIIPCFNRTQFLSQTLHSISRQTYKNYDVVIIDDGSSVEAQQKIKSIIETFQNLTIKFVVNRKSVGASKARNLGVDATDAPLIMFVDDDDVLHPEAVTNLVSAMHRTQSDFVTTSFCYFEGNTYPSFSQTEATLIHFHSDQNWLAALTYNCVGGITTLFKRSVFCKAGGFVSTQHAGEEDWQLILKLSISGAKSATFPYPMLWYRNTPSSLSKRVNTYHSRKHLFALYKQVLPKQLHHLPEYVSHLHEEKAQQSIEAALFKLGLKLAGNNQQPIYVYGAGKLGNKVLSVLSHSELFDRVMGVIDINAAKVRVEFNIPVRTLSETHIDKDAVVIIASLKFVDEIIAALSTFNVTILRLD</sequence>